<evidence type="ECO:0000313" key="5">
    <source>
        <dbReference type="Proteomes" id="UP001205566"/>
    </source>
</evidence>
<proteinExistence type="predicted"/>
<dbReference type="Pfam" id="PF00691">
    <property type="entry name" value="OmpA"/>
    <property type="match status" value="1"/>
</dbReference>
<evidence type="ECO:0000313" key="4">
    <source>
        <dbReference type="EMBL" id="MCQ3828767.1"/>
    </source>
</evidence>
<dbReference type="Gene3D" id="3.30.1330.60">
    <property type="entry name" value="OmpA-like domain"/>
    <property type="match status" value="1"/>
</dbReference>
<keyword evidence="1" id="KW-0472">Membrane</keyword>
<dbReference type="InterPro" id="IPR009282">
    <property type="entry name" value="DUF937"/>
</dbReference>
<dbReference type="SUPFAM" id="SSF103088">
    <property type="entry name" value="OmpA-like"/>
    <property type="match status" value="1"/>
</dbReference>
<dbReference type="InterPro" id="IPR036737">
    <property type="entry name" value="OmpA-like_sf"/>
</dbReference>
<protein>
    <submittedName>
        <fullName evidence="4">DUF937 domain-containing protein</fullName>
    </submittedName>
</protein>
<dbReference type="CDD" id="cd07185">
    <property type="entry name" value="OmpA_C-like"/>
    <property type="match status" value="1"/>
</dbReference>
<dbReference type="Pfam" id="PF06078">
    <property type="entry name" value="DUF937"/>
    <property type="match status" value="1"/>
</dbReference>
<accession>A0ABT1NZQ1</accession>
<feature type="region of interest" description="Disordered" evidence="2">
    <location>
        <begin position="384"/>
        <end position="412"/>
    </location>
</feature>
<dbReference type="InterPro" id="IPR050330">
    <property type="entry name" value="Bact_OuterMem_StrucFunc"/>
</dbReference>
<dbReference type="PANTHER" id="PTHR30329:SF21">
    <property type="entry name" value="LIPOPROTEIN YIAD-RELATED"/>
    <property type="match status" value="1"/>
</dbReference>
<dbReference type="PRINTS" id="PR01023">
    <property type="entry name" value="NAFLGMOTY"/>
</dbReference>
<comment type="caution">
    <text evidence="4">The sequence shown here is derived from an EMBL/GenBank/DDBJ whole genome shotgun (WGS) entry which is preliminary data.</text>
</comment>
<name>A0ABT1NZQ1_9GAMM</name>
<dbReference type="EMBL" id="JACASI010000013">
    <property type="protein sequence ID" value="MCQ3828767.1"/>
    <property type="molecule type" value="Genomic_DNA"/>
</dbReference>
<dbReference type="Proteomes" id="UP001205566">
    <property type="component" value="Unassembled WGS sequence"/>
</dbReference>
<dbReference type="RefSeq" id="WP_231758504.1">
    <property type="nucleotide sequence ID" value="NZ_CP088953.1"/>
</dbReference>
<gene>
    <name evidence="4" type="ORF">HXX02_04875</name>
</gene>
<organism evidence="4 5">
    <name type="scientific">Microbulbifer elongatus</name>
    <dbReference type="NCBI Taxonomy" id="86173"/>
    <lineage>
        <taxon>Bacteria</taxon>
        <taxon>Pseudomonadati</taxon>
        <taxon>Pseudomonadota</taxon>
        <taxon>Gammaproteobacteria</taxon>
        <taxon>Cellvibrionales</taxon>
        <taxon>Microbulbiferaceae</taxon>
        <taxon>Microbulbifer</taxon>
    </lineage>
</organism>
<feature type="domain" description="OmpA-like" evidence="3">
    <location>
        <begin position="294"/>
        <end position="411"/>
    </location>
</feature>
<dbReference type="InterPro" id="IPR006665">
    <property type="entry name" value="OmpA-like"/>
</dbReference>
<dbReference type="PANTHER" id="PTHR30329">
    <property type="entry name" value="STATOR ELEMENT OF FLAGELLAR MOTOR COMPLEX"/>
    <property type="match status" value="1"/>
</dbReference>
<keyword evidence="5" id="KW-1185">Reference proteome</keyword>
<evidence type="ECO:0000256" key="1">
    <source>
        <dbReference type="PROSITE-ProRule" id="PRU00473"/>
    </source>
</evidence>
<evidence type="ECO:0000256" key="2">
    <source>
        <dbReference type="SAM" id="MobiDB-lite"/>
    </source>
</evidence>
<dbReference type="PROSITE" id="PS51123">
    <property type="entry name" value="OMPA_2"/>
    <property type="match status" value="1"/>
</dbReference>
<reference evidence="4" key="1">
    <citation type="thesis" date="2020" institute="Technische Universitat Dresden" country="Dresden, Germany">
        <title>The Agarolytic System of Microbulbifer elongatus PORT2, Isolated from Batu Karas, Pangandaran West Java Indonesia.</title>
        <authorList>
            <person name="Anggraeni S.R."/>
        </authorList>
    </citation>
    <scope>NUCLEOTIDE SEQUENCE</scope>
    <source>
        <strain evidence="4">PORT2</strain>
    </source>
</reference>
<sequence>MADNILDMAVRHLGSSGLGALGNALGLPAGKSESAFSTGAASVLAGMLNKAGSESGLGSLLNMATKSTSMDLSAPGDIFSDPDRMRSLQDVGGNILGALFGDKKDGIFNVISNALGLDSTKSASLMRIAAPVVMSLVGKLVKSKGLNMEGLAALLLGQKTHIKDQIPPGLLDELGADSLDEMAERTVVETTPRETAHAAHTSPPARRSGIGKWLWPLLIALGVLWALNMCAKKEKVDDGTGGVVMEQDEVVVEEAPAGSADDPMTTPDTQKEIPMDSASGDFATDFRAYLADATREPGKEFPLRIEFPADGSMPNTDSLPDVQALIKVMQENPGLNIVIEGYTDSDGDAGANQKLSEARAQAVMLMVTGAGVDTSRVKAVGMGPANPIADNSTEEGKQKNRRIVVKVDSFTQ</sequence>
<evidence type="ECO:0000259" key="3">
    <source>
        <dbReference type="PROSITE" id="PS51123"/>
    </source>
</evidence>